<organism evidence="3 4">
    <name type="scientific">Aureobasidium melanogenum</name>
    <name type="common">Aureobasidium pullulans var. melanogenum</name>
    <dbReference type="NCBI Taxonomy" id="46634"/>
    <lineage>
        <taxon>Eukaryota</taxon>
        <taxon>Fungi</taxon>
        <taxon>Dikarya</taxon>
        <taxon>Ascomycota</taxon>
        <taxon>Pezizomycotina</taxon>
        <taxon>Dothideomycetes</taxon>
        <taxon>Dothideomycetidae</taxon>
        <taxon>Dothideales</taxon>
        <taxon>Saccotheciaceae</taxon>
        <taxon>Aureobasidium</taxon>
    </lineage>
</organism>
<dbReference type="InterPro" id="IPR036864">
    <property type="entry name" value="Zn2-C6_fun-type_DNA-bd_sf"/>
</dbReference>
<dbReference type="Pfam" id="PF00172">
    <property type="entry name" value="Zn_clus"/>
    <property type="match status" value="1"/>
</dbReference>
<dbReference type="SUPFAM" id="SSF57701">
    <property type="entry name" value="Zn2/Cys6 DNA-binding domain"/>
    <property type="match status" value="1"/>
</dbReference>
<reference evidence="3" key="2">
    <citation type="submission" date="2021-08" db="EMBL/GenBank/DDBJ databases">
        <authorList>
            <person name="Gostincar C."/>
            <person name="Sun X."/>
            <person name="Song Z."/>
            <person name="Gunde-Cimerman N."/>
        </authorList>
    </citation>
    <scope>NUCLEOTIDE SEQUENCE</scope>
    <source>
        <strain evidence="3">EXF-9298</strain>
    </source>
</reference>
<comment type="caution">
    <text evidence="3">The sequence shown here is derived from an EMBL/GenBank/DDBJ whole genome shotgun (WGS) entry which is preliminary data.</text>
</comment>
<dbReference type="EMBL" id="JAHFXS010004401">
    <property type="protein sequence ID" value="KAG9955665.1"/>
    <property type="molecule type" value="Genomic_DNA"/>
</dbReference>
<accession>A0A9P8FA81</accession>
<sequence>MSTTPPDGSRPSRKLKVRTGCITCKIRKVKCDEEKPFSRKEMHQIWHNFRTICDYLDTEKAIASGIYGESSRSTTSTSYTDHRCCLSVASNVQ</sequence>
<name>A0A9P8FA81_AURME</name>
<feature type="non-terminal residue" evidence="3">
    <location>
        <position position="93"/>
    </location>
</feature>
<dbReference type="Proteomes" id="UP000729357">
    <property type="component" value="Unassembled WGS sequence"/>
</dbReference>
<feature type="domain" description="Zn(2)-C6 fungal-type" evidence="2">
    <location>
        <begin position="19"/>
        <end position="36"/>
    </location>
</feature>
<keyword evidence="4" id="KW-1185">Reference proteome</keyword>
<proteinExistence type="predicted"/>
<evidence type="ECO:0000313" key="3">
    <source>
        <dbReference type="EMBL" id="KAG9955665.1"/>
    </source>
</evidence>
<keyword evidence="1" id="KW-0539">Nucleus</keyword>
<gene>
    <name evidence="3" type="ORF">KCU98_g17616</name>
</gene>
<dbReference type="CDD" id="cd00067">
    <property type="entry name" value="GAL4"/>
    <property type="match status" value="1"/>
</dbReference>
<evidence type="ECO:0000259" key="2">
    <source>
        <dbReference type="Pfam" id="PF00172"/>
    </source>
</evidence>
<reference evidence="3" key="1">
    <citation type="journal article" date="2021" name="J Fungi (Basel)">
        <title>Virulence traits and population genomics of the black yeast Aureobasidium melanogenum.</title>
        <authorList>
            <person name="Cernosa A."/>
            <person name="Sun X."/>
            <person name="Gostincar C."/>
            <person name="Fang C."/>
            <person name="Gunde-Cimerman N."/>
            <person name="Song Z."/>
        </authorList>
    </citation>
    <scope>NUCLEOTIDE SEQUENCE</scope>
    <source>
        <strain evidence="3">EXF-9298</strain>
    </source>
</reference>
<evidence type="ECO:0000313" key="4">
    <source>
        <dbReference type="Proteomes" id="UP000729357"/>
    </source>
</evidence>
<dbReference type="AlphaFoldDB" id="A0A9P8FA81"/>
<dbReference type="GO" id="GO:0000981">
    <property type="term" value="F:DNA-binding transcription factor activity, RNA polymerase II-specific"/>
    <property type="evidence" value="ECO:0007669"/>
    <property type="project" value="InterPro"/>
</dbReference>
<protein>
    <recommendedName>
        <fullName evidence="2">Zn(2)-C6 fungal-type domain-containing protein</fullName>
    </recommendedName>
</protein>
<evidence type="ECO:0000256" key="1">
    <source>
        <dbReference type="ARBA" id="ARBA00023242"/>
    </source>
</evidence>
<dbReference type="GO" id="GO:0008270">
    <property type="term" value="F:zinc ion binding"/>
    <property type="evidence" value="ECO:0007669"/>
    <property type="project" value="InterPro"/>
</dbReference>
<dbReference type="InterPro" id="IPR001138">
    <property type="entry name" value="Zn2Cys6_DnaBD"/>
</dbReference>